<dbReference type="Pfam" id="PF22917">
    <property type="entry name" value="PRISE"/>
    <property type="match status" value="1"/>
</dbReference>
<dbReference type="InterPro" id="IPR036291">
    <property type="entry name" value="NAD(P)-bd_dom_sf"/>
</dbReference>
<gene>
    <name evidence="2" type="ORF">BO78DRAFT_441708</name>
</gene>
<proteinExistence type="predicted"/>
<dbReference type="InterPro" id="IPR055222">
    <property type="entry name" value="PRISE-like_Rossmann-fold"/>
</dbReference>
<dbReference type="OrthoDB" id="1731983at2759"/>
<protein>
    <recommendedName>
        <fullName evidence="1">PRISE-like Rossmann-fold domain-containing protein</fullName>
    </recommendedName>
</protein>
<organism evidence="2 3">
    <name type="scientific">Aspergillus sclerotiicarbonarius (strain CBS 121057 / IBT 28362)</name>
    <dbReference type="NCBI Taxonomy" id="1448318"/>
    <lineage>
        <taxon>Eukaryota</taxon>
        <taxon>Fungi</taxon>
        <taxon>Dikarya</taxon>
        <taxon>Ascomycota</taxon>
        <taxon>Pezizomycotina</taxon>
        <taxon>Eurotiomycetes</taxon>
        <taxon>Eurotiomycetidae</taxon>
        <taxon>Eurotiales</taxon>
        <taxon>Aspergillaceae</taxon>
        <taxon>Aspergillus</taxon>
        <taxon>Aspergillus subgen. Circumdati</taxon>
    </lineage>
</organism>
<evidence type="ECO:0000313" key="2">
    <source>
        <dbReference type="EMBL" id="PYI08329.1"/>
    </source>
</evidence>
<evidence type="ECO:0000313" key="3">
    <source>
        <dbReference type="Proteomes" id="UP000248423"/>
    </source>
</evidence>
<accession>A0A319F058</accession>
<feature type="domain" description="PRISE-like Rossmann-fold" evidence="1">
    <location>
        <begin position="27"/>
        <end position="295"/>
    </location>
</feature>
<dbReference type="Proteomes" id="UP000248423">
    <property type="component" value="Unassembled WGS sequence"/>
</dbReference>
<sequence length="422" mass="47957">MSLQTITSKNIYHGLPTFPDDLTGLTAIVCGANGISGDYMLRVLCESPERWTKIFALSRRPLNKQWPSHVEHASMDFLNPPAQLASQMEEKNIKADYVFFFAYVQPTPKEGGSIWSAIEELVKLNTQLLQNFLSALTLTSSPLPKTILLQLGAKYYGIHLGPTAVPQEETDPRIPLEPNFYYPQEDYLRSFAQKHSISWITTRPSGILGAVPDAAMNISLPLAIYASIQKHLQRPLEYPADLASWETSKILSSAQMNGYLAEWAVLSGHVDQSFNTTDDCAFTWEKFWPRLAERYHIPWKGPDMDPNAEYHEAETPYTPPPRGFGPPGKLKWKFTFSEWAKKAEVQDAWREIAQKYGLRERELWDTDRIFGFVDAVLVWSYPMLFSTTRAKKLGFFGFVDSAESLFGVLDEFVDLKMIPPIE</sequence>
<evidence type="ECO:0000259" key="1">
    <source>
        <dbReference type="Pfam" id="PF22917"/>
    </source>
</evidence>
<dbReference type="VEuPathDB" id="FungiDB:BO78DRAFT_441708"/>
<dbReference type="PANTHER" id="PTHR32487:SF29">
    <property type="entry name" value="NAD-DEPENDENT EPIMERASE_DEHYDRATASE DOMAIN-CONTAINING PROTEIN"/>
    <property type="match status" value="1"/>
</dbReference>
<dbReference type="PANTHER" id="PTHR32487">
    <property type="entry name" value="3-OXO-DELTA(4,5)-STEROID 5-BETA-REDUCTASE"/>
    <property type="match status" value="1"/>
</dbReference>
<dbReference type="AlphaFoldDB" id="A0A319F058"/>
<name>A0A319F058_ASPSB</name>
<dbReference type="STRING" id="1448318.A0A319F058"/>
<keyword evidence="3" id="KW-1185">Reference proteome</keyword>
<reference evidence="2 3" key="1">
    <citation type="submission" date="2018-02" db="EMBL/GenBank/DDBJ databases">
        <title>The genomes of Aspergillus section Nigri reveals drivers in fungal speciation.</title>
        <authorList>
            <consortium name="DOE Joint Genome Institute"/>
            <person name="Vesth T.C."/>
            <person name="Nybo J."/>
            <person name="Theobald S."/>
            <person name="Brandl J."/>
            <person name="Frisvad J.C."/>
            <person name="Nielsen K.F."/>
            <person name="Lyhne E.K."/>
            <person name="Kogle M.E."/>
            <person name="Kuo A."/>
            <person name="Riley R."/>
            <person name="Clum A."/>
            <person name="Nolan M."/>
            <person name="Lipzen A."/>
            <person name="Salamov A."/>
            <person name="Henrissat B."/>
            <person name="Wiebenga A."/>
            <person name="De vries R.P."/>
            <person name="Grigoriev I.V."/>
            <person name="Mortensen U.H."/>
            <person name="Andersen M.R."/>
            <person name="Baker S.E."/>
        </authorList>
    </citation>
    <scope>NUCLEOTIDE SEQUENCE [LARGE SCALE GENOMIC DNA]</scope>
    <source>
        <strain evidence="2 3">CBS 121057</strain>
    </source>
</reference>
<dbReference type="SUPFAM" id="SSF51735">
    <property type="entry name" value="NAD(P)-binding Rossmann-fold domains"/>
    <property type="match status" value="1"/>
</dbReference>
<dbReference type="CDD" id="cd08948">
    <property type="entry name" value="5beta-POR_like_SDR_a"/>
    <property type="match status" value="1"/>
</dbReference>
<dbReference type="Gene3D" id="3.40.50.720">
    <property type="entry name" value="NAD(P)-binding Rossmann-like Domain"/>
    <property type="match status" value="1"/>
</dbReference>
<dbReference type="EMBL" id="KZ826335">
    <property type="protein sequence ID" value="PYI08329.1"/>
    <property type="molecule type" value="Genomic_DNA"/>
</dbReference>